<gene>
    <name evidence="2" type="ORF">FD13_GL000318</name>
</gene>
<organism evidence="2 3">
    <name type="scientific">Levilactobacillus senmaizukei DSM 21775 = NBRC 103853</name>
    <dbReference type="NCBI Taxonomy" id="1423803"/>
    <lineage>
        <taxon>Bacteria</taxon>
        <taxon>Bacillati</taxon>
        <taxon>Bacillota</taxon>
        <taxon>Bacilli</taxon>
        <taxon>Lactobacillales</taxon>
        <taxon>Lactobacillaceae</taxon>
        <taxon>Levilactobacillus</taxon>
    </lineage>
</organism>
<dbReference type="InterPro" id="IPR021324">
    <property type="entry name" value="DUF2929"/>
</dbReference>
<dbReference type="Pfam" id="PF11151">
    <property type="entry name" value="DUF2929"/>
    <property type="match status" value="1"/>
</dbReference>
<keyword evidence="1" id="KW-0812">Transmembrane</keyword>
<accession>A0A0R2DD88</accession>
<keyword evidence="3" id="KW-1185">Reference proteome</keyword>
<protein>
    <recommendedName>
        <fullName evidence="4">DUF2929 domain-containing protein</fullName>
    </recommendedName>
</protein>
<dbReference type="EMBL" id="AYZH01000011">
    <property type="protein sequence ID" value="KRN02015.1"/>
    <property type="molecule type" value="Genomic_DNA"/>
</dbReference>
<reference evidence="2 3" key="1">
    <citation type="journal article" date="2015" name="Genome Announc.">
        <title>Expanding the biotechnology potential of lactobacilli through comparative genomics of 213 strains and associated genera.</title>
        <authorList>
            <person name="Sun Z."/>
            <person name="Harris H.M."/>
            <person name="McCann A."/>
            <person name="Guo C."/>
            <person name="Argimon S."/>
            <person name="Zhang W."/>
            <person name="Yang X."/>
            <person name="Jeffery I.B."/>
            <person name="Cooney J.C."/>
            <person name="Kagawa T.F."/>
            <person name="Liu W."/>
            <person name="Song Y."/>
            <person name="Salvetti E."/>
            <person name="Wrobel A."/>
            <person name="Rasinkangas P."/>
            <person name="Parkhill J."/>
            <person name="Rea M.C."/>
            <person name="O'Sullivan O."/>
            <person name="Ritari J."/>
            <person name="Douillard F.P."/>
            <person name="Paul Ross R."/>
            <person name="Yang R."/>
            <person name="Briner A.E."/>
            <person name="Felis G.E."/>
            <person name="de Vos W.M."/>
            <person name="Barrangou R."/>
            <person name="Klaenhammer T.R."/>
            <person name="Caufield P.W."/>
            <person name="Cui Y."/>
            <person name="Zhang H."/>
            <person name="O'Toole P.W."/>
        </authorList>
    </citation>
    <scope>NUCLEOTIDE SEQUENCE [LARGE SCALE GENOMIC DNA]</scope>
    <source>
        <strain evidence="2 3">DSM 21775</strain>
    </source>
</reference>
<feature type="transmembrane region" description="Helical" evidence="1">
    <location>
        <begin position="32"/>
        <end position="53"/>
    </location>
</feature>
<sequence length="71" mass="7762">MKWLARNIVVVVWAFIFGEVLGFITSTLSQMNYNWVTVGVVSAVGGFIAINGFELLGDKSQQQAQPVATDK</sequence>
<proteinExistence type="predicted"/>
<keyword evidence="1" id="KW-1133">Transmembrane helix</keyword>
<dbReference type="AlphaFoldDB" id="A0A0R2DD88"/>
<keyword evidence="1" id="KW-0472">Membrane</keyword>
<dbReference type="PATRIC" id="fig|1423803.3.peg.313"/>
<evidence type="ECO:0000313" key="2">
    <source>
        <dbReference type="EMBL" id="KRN02015.1"/>
    </source>
</evidence>
<comment type="caution">
    <text evidence="2">The sequence shown here is derived from an EMBL/GenBank/DDBJ whole genome shotgun (WGS) entry which is preliminary data.</text>
</comment>
<dbReference type="Proteomes" id="UP000051589">
    <property type="component" value="Unassembled WGS sequence"/>
</dbReference>
<evidence type="ECO:0000256" key="1">
    <source>
        <dbReference type="SAM" id="Phobius"/>
    </source>
</evidence>
<name>A0A0R2DD88_9LACO</name>
<dbReference type="STRING" id="1423803.FD13_GL000318"/>
<dbReference type="OrthoDB" id="2300224at2"/>
<evidence type="ECO:0000313" key="3">
    <source>
        <dbReference type="Proteomes" id="UP000051589"/>
    </source>
</evidence>
<dbReference type="RefSeq" id="WP_061776570.1">
    <property type="nucleotide sequence ID" value="NZ_AYZH01000011.1"/>
</dbReference>
<evidence type="ECO:0008006" key="4">
    <source>
        <dbReference type="Google" id="ProtNLM"/>
    </source>
</evidence>